<evidence type="ECO:0000256" key="3">
    <source>
        <dbReference type="ARBA" id="ARBA00022827"/>
    </source>
</evidence>
<keyword evidence="6" id="KW-1185">Reference proteome</keyword>
<protein>
    <recommendedName>
        <fullName evidence="7">FAD dependent oxidoreductase domain-containing protein</fullName>
    </recommendedName>
</protein>
<organism evidence="5 6">
    <name type="scientific">Jimgerdemannia flammicorona</name>
    <dbReference type="NCBI Taxonomy" id="994334"/>
    <lineage>
        <taxon>Eukaryota</taxon>
        <taxon>Fungi</taxon>
        <taxon>Fungi incertae sedis</taxon>
        <taxon>Mucoromycota</taxon>
        <taxon>Mucoromycotina</taxon>
        <taxon>Endogonomycetes</taxon>
        <taxon>Endogonales</taxon>
        <taxon>Endogonaceae</taxon>
        <taxon>Jimgerdemannia</taxon>
    </lineage>
</organism>
<reference evidence="5 6" key="1">
    <citation type="journal article" date="2018" name="New Phytol.">
        <title>Phylogenomics of Endogonaceae and evolution of mycorrhizas within Mucoromycota.</title>
        <authorList>
            <person name="Chang Y."/>
            <person name="Desiro A."/>
            <person name="Na H."/>
            <person name="Sandor L."/>
            <person name="Lipzen A."/>
            <person name="Clum A."/>
            <person name="Barry K."/>
            <person name="Grigoriev I.V."/>
            <person name="Martin F.M."/>
            <person name="Stajich J.E."/>
            <person name="Smith M.E."/>
            <person name="Bonito G."/>
            <person name="Spatafora J.W."/>
        </authorList>
    </citation>
    <scope>NUCLEOTIDE SEQUENCE [LARGE SCALE GENOMIC DNA]</scope>
    <source>
        <strain evidence="5 6">AD002</strain>
    </source>
</reference>
<evidence type="ECO:0000313" key="5">
    <source>
        <dbReference type="EMBL" id="RUS28938.1"/>
    </source>
</evidence>
<keyword evidence="3" id="KW-0274">FAD</keyword>
<comment type="caution">
    <text evidence="5">The sequence shown here is derived from an EMBL/GenBank/DDBJ whole genome shotgun (WGS) entry which is preliminary data.</text>
</comment>
<dbReference type="Proteomes" id="UP000274822">
    <property type="component" value="Unassembled WGS sequence"/>
</dbReference>
<dbReference type="GO" id="GO:0005737">
    <property type="term" value="C:cytoplasm"/>
    <property type="evidence" value="ECO:0007669"/>
    <property type="project" value="TreeGrafter"/>
</dbReference>
<dbReference type="AlphaFoldDB" id="A0A433QGG9"/>
<keyword evidence="2" id="KW-0285">Flavoprotein</keyword>
<accession>A0A433QGG9</accession>
<evidence type="ECO:0008006" key="7">
    <source>
        <dbReference type="Google" id="ProtNLM"/>
    </source>
</evidence>
<dbReference type="PANTHER" id="PTHR11530:SF11">
    <property type="entry name" value="D-ASPARTATE OXIDASE"/>
    <property type="match status" value="1"/>
</dbReference>
<evidence type="ECO:0000256" key="4">
    <source>
        <dbReference type="ARBA" id="ARBA00023002"/>
    </source>
</evidence>
<proteinExistence type="predicted"/>
<evidence type="ECO:0000256" key="1">
    <source>
        <dbReference type="ARBA" id="ARBA00001974"/>
    </source>
</evidence>
<dbReference type="EMBL" id="RBNJ01005867">
    <property type="protein sequence ID" value="RUS28938.1"/>
    <property type="molecule type" value="Genomic_DNA"/>
</dbReference>
<sequence>MESDNSDPTVDLSTSIAILDRCEALYSGLRKGMVYKTSQVGFRPARKGGVRVETEVLETRTGKQVLICHNYGHGCMGYQTSWGSSNRVVELIEQEWVQLENKARL</sequence>
<dbReference type="Gene3D" id="3.40.50.720">
    <property type="entry name" value="NAD(P)-binding Rossmann-like Domain"/>
    <property type="match status" value="1"/>
</dbReference>
<dbReference type="PANTHER" id="PTHR11530">
    <property type="entry name" value="D-AMINO ACID OXIDASE"/>
    <property type="match status" value="1"/>
</dbReference>
<evidence type="ECO:0000256" key="2">
    <source>
        <dbReference type="ARBA" id="ARBA00022630"/>
    </source>
</evidence>
<name>A0A433QGG9_9FUNG</name>
<dbReference type="GO" id="GO:0019478">
    <property type="term" value="P:D-amino acid catabolic process"/>
    <property type="evidence" value="ECO:0007669"/>
    <property type="project" value="TreeGrafter"/>
</dbReference>
<dbReference type="GO" id="GO:0003884">
    <property type="term" value="F:D-amino-acid oxidase activity"/>
    <property type="evidence" value="ECO:0007669"/>
    <property type="project" value="InterPro"/>
</dbReference>
<gene>
    <name evidence="5" type="ORF">BC938DRAFT_481249</name>
</gene>
<dbReference type="GO" id="GO:0071949">
    <property type="term" value="F:FAD binding"/>
    <property type="evidence" value="ECO:0007669"/>
    <property type="project" value="InterPro"/>
</dbReference>
<evidence type="ECO:0000313" key="6">
    <source>
        <dbReference type="Proteomes" id="UP000274822"/>
    </source>
</evidence>
<keyword evidence="4" id="KW-0560">Oxidoreductase</keyword>
<dbReference type="InterPro" id="IPR023209">
    <property type="entry name" value="DAO"/>
</dbReference>
<comment type="cofactor">
    <cofactor evidence="1">
        <name>FAD</name>
        <dbReference type="ChEBI" id="CHEBI:57692"/>
    </cofactor>
</comment>